<dbReference type="Pfam" id="PF12146">
    <property type="entry name" value="Hydrolase_4"/>
    <property type="match status" value="1"/>
</dbReference>
<feature type="domain" description="RanBP2-type" evidence="6">
    <location>
        <begin position="434"/>
        <end position="464"/>
    </location>
</feature>
<evidence type="ECO:0000256" key="5">
    <source>
        <dbReference type="SAM" id="MobiDB-lite"/>
    </source>
</evidence>
<dbReference type="PANTHER" id="PTHR43358:SF4">
    <property type="entry name" value="ALPHA_BETA HYDROLASE FOLD-1 DOMAIN-CONTAINING PROTEIN"/>
    <property type="match status" value="1"/>
</dbReference>
<dbReference type="STRING" id="1156394.T0Q251"/>
<gene>
    <name evidence="7" type="ORF">SDRG_10426</name>
</gene>
<dbReference type="Gene3D" id="3.40.50.1820">
    <property type="entry name" value="alpha/beta hydrolase"/>
    <property type="match status" value="1"/>
</dbReference>
<dbReference type="OrthoDB" id="10249433at2759"/>
<evidence type="ECO:0000256" key="2">
    <source>
        <dbReference type="ARBA" id="ARBA00022771"/>
    </source>
</evidence>
<evidence type="ECO:0000313" key="8">
    <source>
        <dbReference type="Proteomes" id="UP000030762"/>
    </source>
</evidence>
<dbReference type="InterPro" id="IPR036443">
    <property type="entry name" value="Znf_RanBP2_sf"/>
</dbReference>
<dbReference type="InterPro" id="IPR022742">
    <property type="entry name" value="Hydrolase_4"/>
</dbReference>
<dbReference type="SUPFAM" id="SSF90209">
    <property type="entry name" value="Ran binding protein zinc finger-like"/>
    <property type="match status" value="1"/>
</dbReference>
<dbReference type="eggNOG" id="KOG1552">
    <property type="taxonomic scope" value="Eukaryota"/>
</dbReference>
<organism evidence="7 8">
    <name type="scientific">Saprolegnia diclina (strain VS20)</name>
    <dbReference type="NCBI Taxonomy" id="1156394"/>
    <lineage>
        <taxon>Eukaryota</taxon>
        <taxon>Sar</taxon>
        <taxon>Stramenopiles</taxon>
        <taxon>Oomycota</taxon>
        <taxon>Saprolegniomycetes</taxon>
        <taxon>Saprolegniales</taxon>
        <taxon>Saprolegniaceae</taxon>
        <taxon>Saprolegnia</taxon>
    </lineage>
</organism>
<dbReference type="VEuPathDB" id="FungiDB:SDRG_10426"/>
<keyword evidence="8" id="KW-1185">Reference proteome</keyword>
<evidence type="ECO:0000313" key="7">
    <source>
        <dbReference type="EMBL" id="EQC31909.1"/>
    </source>
</evidence>
<dbReference type="PROSITE" id="PS50199">
    <property type="entry name" value="ZF_RANBP2_2"/>
    <property type="match status" value="1"/>
</dbReference>
<dbReference type="InterPro" id="IPR001876">
    <property type="entry name" value="Znf_RanBP2"/>
</dbReference>
<evidence type="ECO:0000256" key="3">
    <source>
        <dbReference type="ARBA" id="ARBA00022833"/>
    </source>
</evidence>
<dbReference type="GeneID" id="19951153"/>
<accession>T0Q251</accession>
<dbReference type="AlphaFoldDB" id="T0Q251"/>
<dbReference type="EMBL" id="JH767166">
    <property type="protein sequence ID" value="EQC31909.1"/>
    <property type="molecule type" value="Genomic_DNA"/>
</dbReference>
<feature type="region of interest" description="Disordered" evidence="5">
    <location>
        <begin position="15"/>
        <end position="87"/>
    </location>
</feature>
<evidence type="ECO:0000256" key="4">
    <source>
        <dbReference type="PROSITE-ProRule" id="PRU00322"/>
    </source>
</evidence>
<dbReference type="PROSITE" id="PS01358">
    <property type="entry name" value="ZF_RANBP2_1"/>
    <property type="match status" value="1"/>
</dbReference>
<evidence type="ECO:0000259" key="6">
    <source>
        <dbReference type="PROSITE" id="PS50199"/>
    </source>
</evidence>
<reference evidence="7 8" key="1">
    <citation type="submission" date="2012-04" db="EMBL/GenBank/DDBJ databases">
        <title>The Genome Sequence of Saprolegnia declina VS20.</title>
        <authorList>
            <consortium name="The Broad Institute Genome Sequencing Platform"/>
            <person name="Russ C."/>
            <person name="Nusbaum C."/>
            <person name="Tyler B."/>
            <person name="van West P."/>
            <person name="Dieguez-Uribeondo J."/>
            <person name="de Bruijn I."/>
            <person name="Tripathy S."/>
            <person name="Jiang R."/>
            <person name="Young S.K."/>
            <person name="Zeng Q."/>
            <person name="Gargeya S."/>
            <person name="Fitzgerald M."/>
            <person name="Haas B."/>
            <person name="Abouelleil A."/>
            <person name="Alvarado L."/>
            <person name="Arachchi H.M."/>
            <person name="Berlin A."/>
            <person name="Chapman S.B."/>
            <person name="Goldberg J."/>
            <person name="Griggs A."/>
            <person name="Gujja S."/>
            <person name="Hansen M."/>
            <person name="Howarth C."/>
            <person name="Imamovic A."/>
            <person name="Larimer J."/>
            <person name="McCowen C."/>
            <person name="Montmayeur A."/>
            <person name="Murphy C."/>
            <person name="Neiman D."/>
            <person name="Pearson M."/>
            <person name="Priest M."/>
            <person name="Roberts A."/>
            <person name="Saif S."/>
            <person name="Shea T."/>
            <person name="Sisk P."/>
            <person name="Sykes S."/>
            <person name="Wortman J."/>
            <person name="Nusbaum C."/>
            <person name="Birren B."/>
        </authorList>
    </citation>
    <scope>NUCLEOTIDE SEQUENCE [LARGE SCALE GENOMIC DNA]</scope>
    <source>
        <strain evidence="7 8">VS20</strain>
    </source>
</reference>
<sequence>MRTLLAAPISAWSKHRRKSFRPSMGNSSSNARRRASSARRRAESTPHLLSPVPATEPPTRDRPTSQRRSLTDLPATQGGIERGQEAVEDATDQLGYWSLLRHGYENLVNLIIRPPRAQYDVDELGPVEFSLASTRFRRTDFSVPVSRQGQSMQMQCSHWAPSTPTLATMPCVIYLHGNSSCRLEALSVLRCVLASGATLVTLDCIGCGQSDGEYISLGYYERDDVQTLVEHLRGTGHVSSIALWGRSMGAVTALLHADRDPSIAGVIIDSAFANLEQLVMEIVEHGRREGYTIPNMVVKVALKFIRSSVHKRARFELRDLSPIDHVDKSFIPALFVAAHKDVFIQPHHSEQLFEKYAGDKNLIKVHGDHNSSRPQYLLDSISIFLQSVMCIDEAQTLHDPFTGSGMPWHQDAMIQRVLQASLAGDASDDDDDTGDGPNWACSACTFLNVAKRKHCTMCGARANRADVHLDDVVVDATALPVAAVES</sequence>
<dbReference type="GO" id="GO:0008270">
    <property type="term" value="F:zinc ion binding"/>
    <property type="evidence" value="ECO:0007669"/>
    <property type="project" value="UniProtKB-KW"/>
</dbReference>
<keyword evidence="3" id="KW-0862">Zinc</keyword>
<name>T0Q251_SAPDV</name>
<dbReference type="InterPro" id="IPR052920">
    <property type="entry name" value="DNA-binding_regulatory"/>
</dbReference>
<dbReference type="InParanoid" id="T0Q251"/>
<dbReference type="SMART" id="SM00547">
    <property type="entry name" value="ZnF_RBZ"/>
    <property type="match status" value="1"/>
</dbReference>
<keyword evidence="1" id="KW-0479">Metal-binding</keyword>
<dbReference type="PANTHER" id="PTHR43358">
    <property type="entry name" value="ALPHA/BETA-HYDROLASE"/>
    <property type="match status" value="1"/>
</dbReference>
<keyword evidence="2 4" id="KW-0863">Zinc-finger</keyword>
<dbReference type="Proteomes" id="UP000030762">
    <property type="component" value="Unassembled WGS sequence"/>
</dbReference>
<evidence type="ECO:0000256" key="1">
    <source>
        <dbReference type="ARBA" id="ARBA00022723"/>
    </source>
</evidence>
<dbReference type="SUPFAM" id="SSF53474">
    <property type="entry name" value="alpha/beta-Hydrolases"/>
    <property type="match status" value="1"/>
</dbReference>
<proteinExistence type="predicted"/>
<dbReference type="OMA" id="VMCIDEA"/>
<dbReference type="InterPro" id="IPR029058">
    <property type="entry name" value="AB_hydrolase_fold"/>
</dbReference>
<protein>
    <recommendedName>
        <fullName evidence="6">RanBP2-type domain-containing protein</fullName>
    </recommendedName>
</protein>
<dbReference type="Gene3D" id="2.30.30.380">
    <property type="entry name" value="Zn-finger domain of Sec23/24"/>
    <property type="match status" value="1"/>
</dbReference>
<dbReference type="RefSeq" id="XP_008614637.1">
    <property type="nucleotide sequence ID" value="XM_008616415.1"/>
</dbReference>